<accession>A0A182NVR5</accession>
<evidence type="ECO:0000313" key="3">
    <source>
        <dbReference type="Proteomes" id="UP000075884"/>
    </source>
</evidence>
<keyword evidence="1" id="KW-0812">Transmembrane</keyword>
<keyword evidence="1" id="KW-1133">Transmembrane helix</keyword>
<dbReference type="EnsemblMetazoa" id="ADIR014008-RB">
    <property type="protein sequence ID" value="ADIR014008-PB"/>
    <property type="gene ID" value="ADIR014008"/>
</dbReference>
<dbReference type="AlphaFoldDB" id="A0A182NVR5"/>
<evidence type="ECO:0000313" key="2">
    <source>
        <dbReference type="EnsemblMetazoa" id="ADIR014008-PB"/>
    </source>
</evidence>
<dbReference type="Proteomes" id="UP000075884">
    <property type="component" value="Unassembled WGS sequence"/>
</dbReference>
<dbReference type="VEuPathDB" id="VectorBase:ADIR014008"/>
<reference evidence="3" key="1">
    <citation type="submission" date="2013-03" db="EMBL/GenBank/DDBJ databases">
        <title>The Genome Sequence of Anopheles dirus WRAIR2.</title>
        <authorList>
            <consortium name="The Broad Institute Genomics Platform"/>
            <person name="Neafsey D.E."/>
            <person name="Walton C."/>
            <person name="Walker B."/>
            <person name="Young S.K."/>
            <person name="Zeng Q."/>
            <person name="Gargeya S."/>
            <person name="Fitzgerald M."/>
            <person name="Haas B."/>
            <person name="Abouelleil A."/>
            <person name="Allen A.W."/>
            <person name="Alvarado L."/>
            <person name="Arachchi H.M."/>
            <person name="Berlin A.M."/>
            <person name="Chapman S.B."/>
            <person name="Gainer-Dewar J."/>
            <person name="Goldberg J."/>
            <person name="Griggs A."/>
            <person name="Gujja S."/>
            <person name="Hansen M."/>
            <person name="Howarth C."/>
            <person name="Imamovic A."/>
            <person name="Ireland A."/>
            <person name="Larimer J."/>
            <person name="McCowan C."/>
            <person name="Murphy C."/>
            <person name="Pearson M."/>
            <person name="Poon T.W."/>
            <person name="Priest M."/>
            <person name="Roberts A."/>
            <person name="Saif S."/>
            <person name="Shea T."/>
            <person name="Sisk P."/>
            <person name="Sykes S."/>
            <person name="Wortman J."/>
            <person name="Nusbaum C."/>
            <person name="Birren B."/>
        </authorList>
    </citation>
    <scope>NUCLEOTIDE SEQUENCE [LARGE SCALE GENOMIC DNA]</scope>
    <source>
        <strain evidence="3">WRAIR2</strain>
    </source>
</reference>
<sequence>MALNIARQLGEVQPNAEGSSHGVGLIIAVLVMNCLLMGVFVFVLLKTYRQPFSVARMHYIPSDGCVTTILDNDV</sequence>
<name>A0A182NVR5_9DIPT</name>
<proteinExistence type="predicted"/>
<evidence type="ECO:0000256" key="1">
    <source>
        <dbReference type="SAM" id="Phobius"/>
    </source>
</evidence>
<organism evidence="2 3">
    <name type="scientific">Anopheles dirus</name>
    <dbReference type="NCBI Taxonomy" id="7168"/>
    <lineage>
        <taxon>Eukaryota</taxon>
        <taxon>Metazoa</taxon>
        <taxon>Ecdysozoa</taxon>
        <taxon>Arthropoda</taxon>
        <taxon>Hexapoda</taxon>
        <taxon>Insecta</taxon>
        <taxon>Pterygota</taxon>
        <taxon>Neoptera</taxon>
        <taxon>Endopterygota</taxon>
        <taxon>Diptera</taxon>
        <taxon>Nematocera</taxon>
        <taxon>Culicoidea</taxon>
        <taxon>Culicidae</taxon>
        <taxon>Anophelinae</taxon>
        <taxon>Anopheles</taxon>
    </lineage>
</organism>
<reference evidence="2" key="2">
    <citation type="submission" date="2020-05" db="UniProtKB">
        <authorList>
            <consortium name="EnsemblMetazoa"/>
        </authorList>
    </citation>
    <scope>IDENTIFICATION</scope>
    <source>
        <strain evidence="2">WRAIR2</strain>
    </source>
</reference>
<protein>
    <submittedName>
        <fullName evidence="2">Uncharacterized protein</fullName>
    </submittedName>
</protein>
<keyword evidence="1" id="KW-0472">Membrane</keyword>
<keyword evidence="3" id="KW-1185">Reference proteome</keyword>
<feature type="transmembrane region" description="Helical" evidence="1">
    <location>
        <begin position="23"/>
        <end position="45"/>
    </location>
</feature>